<evidence type="ECO:0000313" key="3">
    <source>
        <dbReference type="EMBL" id="CAE7209677.1"/>
    </source>
</evidence>
<feature type="non-terminal residue" evidence="3">
    <location>
        <position position="1"/>
    </location>
</feature>
<dbReference type="AlphaFoldDB" id="A0A812JKM3"/>
<sequence>AVAAAALEAAGCAVQKPYICELRETRRTAPSDDALADIVRWTAISGRDDGIFVGGEFSGKGLHVDQRPESNLGKQWRGLKLFAAWDLGSAGQAVLESCYGEIFCPPLLAKHCQALKKCTQLFLLRPGDIFLFNGSMPHTALCIGDSLNVTSYDGLLTWHPGHIEQFLNTASSFSGPWRDVGLSWKVELLSAWKEARKRSREGSAEGSPPAELPSLLEEAARLLSSDGFCADELPLQSDEASAAFFIRGASGGQATQNCGGFKDGEGCVASAASVDERSFADLMFGDFFDRNEKYVQATDPVRTQLTFEEALEEYNGMNASKMNLVFFKDAQEHLARAARIIRQPRGNALLVGVSGVGRKSLARMAAHMAEFACSSIEITRTYGVNDFREDLKRMMMDVLKSEGKGLAFLFSDTQIVKESFLEDINNILNTGEVPNLFQADEQEQVIGLTRPLAKAAGKVDARDVLWPWSRFCSDAPAAAEIRETTAQVPTPWLSIDSCKLGHLIQVSAPQRSRSSSAPDMNAFQEGRGYRSSFFEGQLAFMHVHGVEVHSFHANTLIGSLKRAGHWQRACRLLFQMPELQLLQDQVSFNSALGACAAATQWQQVLAILALMSPSSVTPDLISVNVAMNACGKTSLWTLSLDLFGQLCGAALTPNKISYGTVISACEKGSRWELALSLLNQMPRQKLTADVVAFNSAISGCEKASLWQQSLAMLVQMPEQRLSPSCVSFSA</sequence>
<reference evidence="3" key="1">
    <citation type="submission" date="2021-02" db="EMBL/GenBank/DDBJ databases">
        <authorList>
            <person name="Dougan E. K."/>
            <person name="Rhodes N."/>
            <person name="Thang M."/>
            <person name="Chan C."/>
        </authorList>
    </citation>
    <scope>NUCLEOTIDE SEQUENCE</scope>
</reference>
<accession>A0A812JKM3</accession>
<organism evidence="3 4">
    <name type="scientific">Symbiodinium necroappetens</name>
    <dbReference type="NCBI Taxonomy" id="1628268"/>
    <lineage>
        <taxon>Eukaryota</taxon>
        <taxon>Sar</taxon>
        <taxon>Alveolata</taxon>
        <taxon>Dinophyceae</taxon>
        <taxon>Suessiales</taxon>
        <taxon>Symbiodiniaceae</taxon>
        <taxon>Symbiodinium</taxon>
    </lineage>
</organism>
<comment type="caution">
    <text evidence="3">The sequence shown here is derived from an EMBL/GenBank/DDBJ whole genome shotgun (WGS) entry which is preliminary data.</text>
</comment>
<dbReference type="GO" id="GO:0045505">
    <property type="term" value="F:dynein intermediate chain binding"/>
    <property type="evidence" value="ECO:0007669"/>
    <property type="project" value="InterPro"/>
</dbReference>
<dbReference type="NCBIfam" id="TIGR00756">
    <property type="entry name" value="PPR"/>
    <property type="match status" value="1"/>
</dbReference>
<name>A0A812JKM3_9DINO</name>
<dbReference type="InterPro" id="IPR027417">
    <property type="entry name" value="P-loop_NTPase"/>
</dbReference>
<dbReference type="SUPFAM" id="SSF52540">
    <property type="entry name" value="P-loop containing nucleoside triphosphate hydrolases"/>
    <property type="match status" value="1"/>
</dbReference>
<dbReference type="Gene3D" id="3.40.50.300">
    <property type="entry name" value="P-loop containing nucleotide triphosphate hydrolases"/>
    <property type="match status" value="1"/>
</dbReference>
<dbReference type="GO" id="GO:0051959">
    <property type="term" value="F:dynein light intermediate chain binding"/>
    <property type="evidence" value="ECO:0007669"/>
    <property type="project" value="InterPro"/>
</dbReference>
<feature type="repeat" description="PPR" evidence="1">
    <location>
        <begin position="689"/>
        <end position="723"/>
    </location>
</feature>
<dbReference type="GO" id="GO:0007018">
    <property type="term" value="P:microtubule-based movement"/>
    <property type="evidence" value="ECO:0007669"/>
    <property type="project" value="InterPro"/>
</dbReference>
<dbReference type="Pfam" id="PF12780">
    <property type="entry name" value="AAA_8"/>
    <property type="match status" value="1"/>
</dbReference>
<evidence type="ECO:0000259" key="2">
    <source>
        <dbReference type="Pfam" id="PF12780"/>
    </source>
</evidence>
<evidence type="ECO:0000256" key="1">
    <source>
        <dbReference type="PROSITE-ProRule" id="PRU00708"/>
    </source>
</evidence>
<evidence type="ECO:0000313" key="4">
    <source>
        <dbReference type="Proteomes" id="UP000601435"/>
    </source>
</evidence>
<dbReference type="PANTHER" id="PTHR46961">
    <property type="entry name" value="DYNEIN HEAVY CHAIN 1, AXONEMAL-LIKE PROTEIN"/>
    <property type="match status" value="1"/>
</dbReference>
<dbReference type="InterPro" id="IPR002885">
    <property type="entry name" value="PPR_rpt"/>
</dbReference>
<dbReference type="Pfam" id="PF01535">
    <property type="entry name" value="PPR"/>
    <property type="match status" value="2"/>
</dbReference>
<feature type="non-terminal residue" evidence="3">
    <location>
        <position position="730"/>
    </location>
</feature>
<dbReference type="GO" id="GO:0030286">
    <property type="term" value="C:dynein complex"/>
    <property type="evidence" value="ECO:0007669"/>
    <property type="project" value="InterPro"/>
</dbReference>
<dbReference type="Proteomes" id="UP000601435">
    <property type="component" value="Unassembled WGS sequence"/>
</dbReference>
<protein>
    <submittedName>
        <fullName evidence="3">DNAH6 protein</fullName>
    </submittedName>
</protein>
<feature type="domain" description="Dynein heavy chain AAA module D4" evidence="2">
    <location>
        <begin position="322"/>
        <end position="465"/>
    </location>
</feature>
<dbReference type="InterPro" id="IPR024317">
    <property type="entry name" value="Dynein_heavy_chain_D4_dom"/>
</dbReference>
<dbReference type="PROSITE" id="PS51375">
    <property type="entry name" value="PPR"/>
    <property type="match status" value="2"/>
</dbReference>
<dbReference type="SUPFAM" id="SSF51197">
    <property type="entry name" value="Clavaminate synthase-like"/>
    <property type="match status" value="1"/>
</dbReference>
<dbReference type="OrthoDB" id="424310at2759"/>
<gene>
    <name evidence="3" type="primary">DNAH6</name>
    <name evidence="3" type="ORF">SNEC2469_LOCUS2042</name>
</gene>
<dbReference type="EMBL" id="CAJNJA010006394">
    <property type="protein sequence ID" value="CAE7209677.1"/>
    <property type="molecule type" value="Genomic_DNA"/>
</dbReference>
<dbReference type="PANTHER" id="PTHR46961:SF3">
    <property type="entry name" value="AAA+ ATPASE DOMAIN-CONTAINING PROTEIN"/>
    <property type="match status" value="1"/>
</dbReference>
<dbReference type="InterPro" id="IPR026983">
    <property type="entry name" value="DHC"/>
</dbReference>
<dbReference type="Gene3D" id="1.25.40.10">
    <property type="entry name" value="Tetratricopeptide repeat domain"/>
    <property type="match status" value="2"/>
</dbReference>
<keyword evidence="4" id="KW-1185">Reference proteome</keyword>
<feature type="repeat" description="PPR" evidence="1">
    <location>
        <begin position="654"/>
        <end position="688"/>
    </location>
</feature>
<dbReference type="InterPro" id="IPR011990">
    <property type="entry name" value="TPR-like_helical_dom_sf"/>
</dbReference>
<proteinExistence type="predicted"/>